<keyword evidence="3" id="KW-0862">Zinc</keyword>
<dbReference type="Gene3D" id="3.90.1590.10">
    <property type="entry name" value="glutathione-dependent formaldehyde- activating enzyme (gfa)"/>
    <property type="match status" value="1"/>
</dbReference>
<dbReference type="OrthoDB" id="5290969at2759"/>
<proteinExistence type="inferred from homology"/>
<reference evidence="7 8" key="1">
    <citation type="journal article" date="2013" name="BMC Genomics">
        <title>The genome and transcriptome of the pine saprophyte Ophiostoma piceae, and a comparison with the bark beetle-associated pine pathogen Grosmannia clavigera.</title>
        <authorList>
            <person name="Haridas S."/>
            <person name="Wang Y."/>
            <person name="Lim L."/>
            <person name="Massoumi Alamouti S."/>
            <person name="Jackman S."/>
            <person name="Docking R."/>
            <person name="Robertson G."/>
            <person name="Birol I."/>
            <person name="Bohlmann J."/>
            <person name="Breuil C."/>
        </authorList>
    </citation>
    <scope>NUCLEOTIDE SEQUENCE [LARGE SCALE GENOMIC DNA]</scope>
    <source>
        <strain evidence="7 8">UAMH 11346</strain>
    </source>
</reference>
<dbReference type="PROSITE" id="PS51891">
    <property type="entry name" value="CENP_V_GFA"/>
    <property type="match status" value="1"/>
</dbReference>
<dbReference type="GO" id="GO:0016846">
    <property type="term" value="F:carbon-sulfur lyase activity"/>
    <property type="evidence" value="ECO:0007669"/>
    <property type="project" value="InterPro"/>
</dbReference>
<dbReference type="EMBL" id="KE148161">
    <property type="protein sequence ID" value="EPE04372.1"/>
    <property type="molecule type" value="Genomic_DNA"/>
</dbReference>
<keyword evidence="2" id="KW-0479">Metal-binding</keyword>
<dbReference type="HOGENOM" id="CLU_055491_1_1_1"/>
<sequence length="205" mass="22112">MNASCQCGDVQFRTPAAEPLAVYHCHCRECRRQSSSAYGTSAVFAVDDMSFLDGLAGKMSMYVRPGSRARTGRDMACYFCTRCGSRVMHRYLKRGTGAQDDGDGNVIARDDIDDKSDKNGRTDSCGGGGDGYMRQSVTHPSTGQQPRQPSHDLKEGDFDGATFTIKGGIIANLDYTSAVHIYTEHAVVPIPKGVEQYPGTPPGSP</sequence>
<feature type="compositionally biased region" description="Polar residues" evidence="5">
    <location>
        <begin position="135"/>
        <end position="148"/>
    </location>
</feature>
<dbReference type="GO" id="GO:0046872">
    <property type="term" value="F:metal ion binding"/>
    <property type="evidence" value="ECO:0007669"/>
    <property type="project" value="UniProtKB-KW"/>
</dbReference>
<evidence type="ECO:0000256" key="4">
    <source>
        <dbReference type="ARBA" id="ARBA00023239"/>
    </source>
</evidence>
<dbReference type="Proteomes" id="UP000016923">
    <property type="component" value="Unassembled WGS sequence"/>
</dbReference>
<dbReference type="AlphaFoldDB" id="S3BV34"/>
<evidence type="ECO:0000259" key="6">
    <source>
        <dbReference type="PROSITE" id="PS51891"/>
    </source>
</evidence>
<dbReference type="Pfam" id="PF04828">
    <property type="entry name" value="GFA"/>
    <property type="match status" value="1"/>
</dbReference>
<dbReference type="PANTHER" id="PTHR33337">
    <property type="entry name" value="GFA DOMAIN-CONTAINING PROTEIN"/>
    <property type="match status" value="1"/>
</dbReference>
<feature type="region of interest" description="Disordered" evidence="5">
    <location>
        <begin position="98"/>
        <end position="158"/>
    </location>
</feature>
<organism evidence="7 8">
    <name type="scientific">Ophiostoma piceae (strain UAMH 11346)</name>
    <name type="common">Sap stain fungus</name>
    <dbReference type="NCBI Taxonomy" id="1262450"/>
    <lineage>
        <taxon>Eukaryota</taxon>
        <taxon>Fungi</taxon>
        <taxon>Dikarya</taxon>
        <taxon>Ascomycota</taxon>
        <taxon>Pezizomycotina</taxon>
        <taxon>Sordariomycetes</taxon>
        <taxon>Sordariomycetidae</taxon>
        <taxon>Ophiostomatales</taxon>
        <taxon>Ophiostomataceae</taxon>
        <taxon>Ophiostoma</taxon>
    </lineage>
</organism>
<feature type="compositionally biased region" description="Basic and acidic residues" evidence="5">
    <location>
        <begin position="108"/>
        <end position="121"/>
    </location>
</feature>
<feature type="domain" description="CENP-V/GFA" evidence="6">
    <location>
        <begin position="1"/>
        <end position="117"/>
    </location>
</feature>
<evidence type="ECO:0000256" key="2">
    <source>
        <dbReference type="ARBA" id="ARBA00022723"/>
    </source>
</evidence>
<dbReference type="PANTHER" id="PTHR33337:SF3">
    <property type="entry name" value="CENP-V_GFA DOMAIN-CONTAINING PROTEIN"/>
    <property type="match status" value="1"/>
</dbReference>
<gene>
    <name evidence="7" type="ORF">F503_01376</name>
</gene>
<keyword evidence="4" id="KW-0456">Lyase</keyword>
<evidence type="ECO:0000313" key="7">
    <source>
        <dbReference type="EMBL" id="EPE04372.1"/>
    </source>
</evidence>
<protein>
    <submittedName>
        <fullName evidence="7">Glutathione-dependent formaldehyde-activating</fullName>
    </submittedName>
</protein>
<evidence type="ECO:0000256" key="1">
    <source>
        <dbReference type="ARBA" id="ARBA00005495"/>
    </source>
</evidence>
<keyword evidence="8" id="KW-1185">Reference proteome</keyword>
<dbReference type="OMA" id="HIWCKEA"/>
<dbReference type="eggNOG" id="ENOG502SRJN">
    <property type="taxonomic scope" value="Eukaryota"/>
</dbReference>
<evidence type="ECO:0000256" key="3">
    <source>
        <dbReference type="ARBA" id="ARBA00022833"/>
    </source>
</evidence>
<dbReference type="InterPro" id="IPR006913">
    <property type="entry name" value="CENP-V/GFA"/>
</dbReference>
<dbReference type="InterPro" id="IPR011057">
    <property type="entry name" value="Mss4-like_sf"/>
</dbReference>
<accession>S3BV34</accession>
<name>S3BV34_OPHP1</name>
<dbReference type="SUPFAM" id="SSF51316">
    <property type="entry name" value="Mss4-like"/>
    <property type="match status" value="1"/>
</dbReference>
<dbReference type="VEuPathDB" id="FungiDB:F503_01376"/>
<evidence type="ECO:0000313" key="8">
    <source>
        <dbReference type="Proteomes" id="UP000016923"/>
    </source>
</evidence>
<evidence type="ECO:0000256" key="5">
    <source>
        <dbReference type="SAM" id="MobiDB-lite"/>
    </source>
</evidence>
<comment type="similarity">
    <text evidence="1">Belongs to the Gfa family.</text>
</comment>